<feature type="signal peptide" evidence="2">
    <location>
        <begin position="1"/>
        <end position="22"/>
    </location>
</feature>
<comment type="caution">
    <text evidence="3">The sequence shown here is derived from an EMBL/GenBank/DDBJ whole genome shotgun (WGS) entry which is preliminary data.</text>
</comment>
<dbReference type="AlphaFoldDB" id="A0A117LTY7"/>
<feature type="chain" id="PRO_5007150910" description="Transmembrane(S)protein" evidence="2">
    <location>
        <begin position="23"/>
        <end position="110"/>
    </location>
</feature>
<sequence>MKKFFTKVIVFPVFFLTSPVFAQTGEEPPPPPKLAESIQPIVDRILGYLFPIAALIALVFIVMGGYMWIVSGGDPSRVKQAQGTLTWAILGLVIVLVIFGILRIVINFLS</sequence>
<dbReference type="Proteomes" id="UP000053469">
    <property type="component" value="Unassembled WGS sequence"/>
</dbReference>
<evidence type="ECO:0000313" key="3">
    <source>
        <dbReference type="EMBL" id="KUK67179.1"/>
    </source>
</evidence>
<feature type="transmembrane region" description="Helical" evidence="1">
    <location>
        <begin position="83"/>
        <end position="106"/>
    </location>
</feature>
<dbReference type="Pfam" id="PF18895">
    <property type="entry name" value="T4SS_pilin"/>
    <property type="match status" value="1"/>
</dbReference>
<gene>
    <name evidence="3" type="ORF">XD87_0278</name>
</gene>
<evidence type="ECO:0000313" key="4">
    <source>
        <dbReference type="Proteomes" id="UP000053469"/>
    </source>
</evidence>
<keyword evidence="2" id="KW-0732">Signal</keyword>
<dbReference type="EMBL" id="LGGI01000033">
    <property type="protein sequence ID" value="KUK67179.1"/>
    <property type="molecule type" value="Genomic_DNA"/>
</dbReference>
<protein>
    <recommendedName>
        <fullName evidence="5">Transmembrane(S)protein</fullName>
    </recommendedName>
</protein>
<feature type="transmembrane region" description="Helical" evidence="1">
    <location>
        <begin position="46"/>
        <end position="71"/>
    </location>
</feature>
<evidence type="ECO:0000256" key="1">
    <source>
        <dbReference type="SAM" id="Phobius"/>
    </source>
</evidence>
<dbReference type="InterPro" id="IPR043993">
    <property type="entry name" value="T4SS_pilin"/>
</dbReference>
<keyword evidence="1" id="KW-1133">Transmembrane helix</keyword>
<reference evidence="4" key="1">
    <citation type="journal article" date="2015" name="MBio">
        <title>Genome-Resolved Metagenomic Analysis Reveals Roles for Candidate Phyla and Other Microbial Community Members in Biogeochemical Transformations in Oil Reservoirs.</title>
        <authorList>
            <person name="Hu P."/>
            <person name="Tom L."/>
            <person name="Singh A."/>
            <person name="Thomas B.C."/>
            <person name="Baker B.J."/>
            <person name="Piceno Y.M."/>
            <person name="Andersen G.L."/>
            <person name="Banfield J.F."/>
        </authorList>
    </citation>
    <scope>NUCLEOTIDE SEQUENCE [LARGE SCALE GENOMIC DNA]</scope>
</reference>
<evidence type="ECO:0008006" key="5">
    <source>
        <dbReference type="Google" id="ProtNLM"/>
    </source>
</evidence>
<accession>A0A117LTY7</accession>
<organism evidence="3 4">
    <name type="scientific">candidate division WS6 bacterium 36_33</name>
    <dbReference type="NCBI Taxonomy" id="1641388"/>
    <lineage>
        <taxon>Bacteria</taxon>
        <taxon>Candidatus Dojkabacteria</taxon>
    </lineage>
</organism>
<keyword evidence="1" id="KW-0472">Membrane</keyword>
<proteinExistence type="predicted"/>
<name>A0A117LTY7_9BACT</name>
<evidence type="ECO:0000256" key="2">
    <source>
        <dbReference type="SAM" id="SignalP"/>
    </source>
</evidence>
<keyword evidence="1" id="KW-0812">Transmembrane</keyword>